<dbReference type="GO" id="GO:0098542">
    <property type="term" value="P:defense response to other organism"/>
    <property type="evidence" value="ECO:0007669"/>
    <property type="project" value="InterPro"/>
</dbReference>
<evidence type="ECO:0000259" key="6">
    <source>
        <dbReference type="Pfam" id="PF03168"/>
    </source>
</evidence>
<feature type="transmembrane region" description="Helical" evidence="5">
    <location>
        <begin position="54"/>
        <end position="79"/>
    </location>
</feature>
<comment type="subcellular location">
    <subcellularLocation>
        <location evidence="1">Membrane</location>
        <topology evidence="1">Single-pass membrane protein</topology>
    </subcellularLocation>
</comment>
<reference evidence="7 8" key="1">
    <citation type="journal article" date="2022" name="Cell">
        <title>Repeat-based holocentromeres influence genome architecture and karyotype evolution.</title>
        <authorList>
            <person name="Hofstatter P.G."/>
            <person name="Thangavel G."/>
            <person name="Lux T."/>
            <person name="Neumann P."/>
            <person name="Vondrak T."/>
            <person name="Novak P."/>
            <person name="Zhang M."/>
            <person name="Costa L."/>
            <person name="Castellani M."/>
            <person name="Scott A."/>
            <person name="Toegelov H."/>
            <person name="Fuchs J."/>
            <person name="Mata-Sucre Y."/>
            <person name="Dias Y."/>
            <person name="Vanzela A.L.L."/>
            <person name="Huettel B."/>
            <person name="Almeida C.C.S."/>
            <person name="Simkova H."/>
            <person name="Souza G."/>
            <person name="Pedrosa-Harand A."/>
            <person name="Macas J."/>
            <person name="Mayer K.F.X."/>
            <person name="Houben A."/>
            <person name="Marques A."/>
        </authorList>
    </citation>
    <scope>NUCLEOTIDE SEQUENCE [LARGE SCALE GENOMIC DNA]</scope>
    <source>
        <strain evidence="7">RhyTen1mFocal</strain>
    </source>
</reference>
<dbReference type="AlphaFoldDB" id="A0AAD6ER94"/>
<organism evidence="7 8">
    <name type="scientific">Rhynchospora tenuis</name>
    <dbReference type="NCBI Taxonomy" id="198213"/>
    <lineage>
        <taxon>Eukaryota</taxon>
        <taxon>Viridiplantae</taxon>
        <taxon>Streptophyta</taxon>
        <taxon>Embryophyta</taxon>
        <taxon>Tracheophyta</taxon>
        <taxon>Spermatophyta</taxon>
        <taxon>Magnoliopsida</taxon>
        <taxon>Liliopsida</taxon>
        <taxon>Poales</taxon>
        <taxon>Cyperaceae</taxon>
        <taxon>Cyperoideae</taxon>
        <taxon>Rhynchosporeae</taxon>
        <taxon>Rhynchospora</taxon>
    </lineage>
</organism>
<evidence type="ECO:0000256" key="1">
    <source>
        <dbReference type="ARBA" id="ARBA00004167"/>
    </source>
</evidence>
<proteinExistence type="predicted"/>
<keyword evidence="4 5" id="KW-0472">Membrane</keyword>
<dbReference type="Pfam" id="PF03168">
    <property type="entry name" value="LEA_2"/>
    <property type="match status" value="1"/>
</dbReference>
<name>A0AAD6ER94_9POAL</name>
<dbReference type="EMBL" id="JAMRDG010000001">
    <property type="protein sequence ID" value="KAJ3698278.1"/>
    <property type="molecule type" value="Genomic_DNA"/>
</dbReference>
<dbReference type="PANTHER" id="PTHR31234:SF72">
    <property type="entry name" value="NDR1_HIN1-LIKE PROTEIN 6"/>
    <property type="match status" value="1"/>
</dbReference>
<evidence type="ECO:0000313" key="7">
    <source>
        <dbReference type="EMBL" id="KAJ3698278.1"/>
    </source>
</evidence>
<evidence type="ECO:0000256" key="4">
    <source>
        <dbReference type="ARBA" id="ARBA00023136"/>
    </source>
</evidence>
<keyword evidence="2 5" id="KW-0812">Transmembrane</keyword>
<evidence type="ECO:0000256" key="3">
    <source>
        <dbReference type="ARBA" id="ARBA00022989"/>
    </source>
</evidence>
<dbReference type="GO" id="GO:0005886">
    <property type="term" value="C:plasma membrane"/>
    <property type="evidence" value="ECO:0007669"/>
    <property type="project" value="TreeGrafter"/>
</dbReference>
<evidence type="ECO:0000313" key="8">
    <source>
        <dbReference type="Proteomes" id="UP001210211"/>
    </source>
</evidence>
<sequence>MAYNAGSPMPPPPPYMNLADQGGNDPMNLHPPSRRNLPRYHSGRKKGNECCKCVCWFCCFIFIIILAIAAFFAYLYIIYKPQIPSYSLSSFSVGAFDFRPAELTLNTKIFVSVRAENPNEMIGINYGEGSSIVIAYQNTTLSSGELPTFYQGHKNVTVMEIVLEGSHPYGSGLQKAIEESSKSGSVPLDVYVKVPFSLRLDKLDLREVKVNIHCALVVDSISPKKKPNIKSAKYDVDAEF</sequence>
<keyword evidence="3 5" id="KW-1133">Transmembrane helix</keyword>
<feature type="domain" description="Late embryogenesis abundant protein LEA-2 subgroup" evidence="6">
    <location>
        <begin position="113"/>
        <end position="214"/>
    </location>
</feature>
<comment type="caution">
    <text evidence="7">The sequence shown here is derived from an EMBL/GenBank/DDBJ whole genome shotgun (WGS) entry which is preliminary data.</text>
</comment>
<dbReference type="InterPro" id="IPR004864">
    <property type="entry name" value="LEA_2"/>
</dbReference>
<evidence type="ECO:0000256" key="5">
    <source>
        <dbReference type="SAM" id="Phobius"/>
    </source>
</evidence>
<accession>A0AAD6ER94</accession>
<gene>
    <name evidence="7" type="ORF">LUZ61_001983</name>
</gene>
<keyword evidence="8" id="KW-1185">Reference proteome</keyword>
<dbReference type="PANTHER" id="PTHR31234">
    <property type="entry name" value="LATE EMBRYOGENESIS ABUNDANT (LEA) HYDROXYPROLINE-RICH GLYCOPROTEIN FAMILY"/>
    <property type="match status" value="1"/>
</dbReference>
<dbReference type="InterPro" id="IPR044839">
    <property type="entry name" value="NDR1-like"/>
</dbReference>
<protein>
    <recommendedName>
        <fullName evidence="6">Late embryogenesis abundant protein LEA-2 subgroup domain-containing protein</fullName>
    </recommendedName>
</protein>
<dbReference type="Proteomes" id="UP001210211">
    <property type="component" value="Unassembled WGS sequence"/>
</dbReference>
<evidence type="ECO:0000256" key="2">
    <source>
        <dbReference type="ARBA" id="ARBA00022692"/>
    </source>
</evidence>